<feature type="compositionally biased region" description="Gly residues" evidence="1">
    <location>
        <begin position="138"/>
        <end position="148"/>
    </location>
</feature>
<feature type="region of interest" description="Disordered" evidence="1">
    <location>
        <begin position="22"/>
        <end position="45"/>
    </location>
</feature>
<sequence length="218" mass="23129">MTGKAWNVVFLAVGLAACSGSGDPGGASRSGSQHAPSLSPNAEPLTGGALGWRGCEAALDDWAVRVDSVHRGTVSRQDFLADARAQFARMDSDGDGFITADELSVYRAPFRPEAPPKPPHIRRDERDEDDGSVSGRVGFPGGGWGGRSGGRDGDGGRERPNPANGIDPVMSADTNLDFKVSLDEFLHQANLIFDSLDLNHNGVLDQAELRRFCLSPSK</sequence>
<dbReference type="PROSITE" id="PS51257">
    <property type="entry name" value="PROKAR_LIPOPROTEIN"/>
    <property type="match status" value="1"/>
</dbReference>
<dbReference type="InterPro" id="IPR018247">
    <property type="entry name" value="EF_Hand_1_Ca_BS"/>
</dbReference>
<evidence type="ECO:0000256" key="1">
    <source>
        <dbReference type="SAM" id="MobiDB-lite"/>
    </source>
</evidence>
<dbReference type="STRING" id="1150626.PHAMO_20085"/>
<gene>
    <name evidence="3" type="ORF">PHAMO_20085</name>
</gene>
<dbReference type="InterPro" id="IPR011992">
    <property type="entry name" value="EF-hand-dom_pair"/>
</dbReference>
<dbReference type="InterPro" id="IPR002048">
    <property type="entry name" value="EF_hand_dom"/>
</dbReference>
<keyword evidence="4" id="KW-1185">Reference proteome</keyword>
<feature type="compositionally biased region" description="Polar residues" evidence="1">
    <location>
        <begin position="29"/>
        <end position="40"/>
    </location>
</feature>
<dbReference type="PROSITE" id="PS50222">
    <property type="entry name" value="EF_HAND_2"/>
    <property type="match status" value="1"/>
</dbReference>
<feature type="compositionally biased region" description="Basic and acidic residues" evidence="1">
    <location>
        <begin position="149"/>
        <end position="160"/>
    </location>
</feature>
<dbReference type="OrthoDB" id="7355106at2"/>
<evidence type="ECO:0000313" key="4">
    <source>
        <dbReference type="Proteomes" id="UP000004169"/>
    </source>
</evidence>
<dbReference type="PROSITE" id="PS00018">
    <property type="entry name" value="EF_HAND_1"/>
    <property type="match status" value="2"/>
</dbReference>
<dbReference type="Gene3D" id="1.10.238.10">
    <property type="entry name" value="EF-hand"/>
    <property type="match status" value="1"/>
</dbReference>
<dbReference type="EMBL" id="CAHP01000012">
    <property type="protein sequence ID" value="CCG40399.1"/>
    <property type="molecule type" value="Genomic_DNA"/>
</dbReference>
<dbReference type="GO" id="GO:0005509">
    <property type="term" value="F:calcium ion binding"/>
    <property type="evidence" value="ECO:0007669"/>
    <property type="project" value="InterPro"/>
</dbReference>
<comment type="caution">
    <text evidence="3">The sequence shown here is derived from an EMBL/GenBank/DDBJ whole genome shotgun (WGS) entry which is preliminary data.</text>
</comment>
<dbReference type="Pfam" id="PF13202">
    <property type="entry name" value="EF-hand_5"/>
    <property type="match status" value="2"/>
</dbReference>
<name>H8FPW1_MAGML</name>
<dbReference type="RefSeq" id="WP_002726650.1">
    <property type="nucleotide sequence ID" value="NZ_CAHP01000012.1"/>
</dbReference>
<proteinExistence type="predicted"/>
<dbReference type="Proteomes" id="UP000004169">
    <property type="component" value="Unassembled WGS sequence"/>
</dbReference>
<feature type="domain" description="EF-hand" evidence="2">
    <location>
        <begin position="78"/>
        <end position="113"/>
    </location>
</feature>
<dbReference type="eggNOG" id="COG5126">
    <property type="taxonomic scope" value="Bacteria"/>
</dbReference>
<dbReference type="SMART" id="SM00054">
    <property type="entry name" value="EFh"/>
    <property type="match status" value="2"/>
</dbReference>
<protein>
    <recommendedName>
        <fullName evidence="2">EF-hand domain-containing protein</fullName>
    </recommendedName>
</protein>
<evidence type="ECO:0000313" key="3">
    <source>
        <dbReference type="EMBL" id="CCG40399.1"/>
    </source>
</evidence>
<evidence type="ECO:0000259" key="2">
    <source>
        <dbReference type="PROSITE" id="PS50222"/>
    </source>
</evidence>
<feature type="region of interest" description="Disordered" evidence="1">
    <location>
        <begin position="108"/>
        <end position="170"/>
    </location>
</feature>
<organism evidence="3 4">
    <name type="scientific">Magnetospirillum molischianum DSM 120</name>
    <dbReference type="NCBI Taxonomy" id="1150626"/>
    <lineage>
        <taxon>Bacteria</taxon>
        <taxon>Pseudomonadati</taxon>
        <taxon>Pseudomonadota</taxon>
        <taxon>Alphaproteobacteria</taxon>
        <taxon>Rhodospirillales</taxon>
        <taxon>Rhodospirillaceae</taxon>
        <taxon>Magnetospirillum</taxon>
    </lineage>
</organism>
<dbReference type="AlphaFoldDB" id="H8FPW1"/>
<dbReference type="SUPFAM" id="SSF47473">
    <property type="entry name" value="EF-hand"/>
    <property type="match status" value="1"/>
</dbReference>
<accession>H8FPW1</accession>
<reference evidence="3 4" key="1">
    <citation type="journal article" date="2012" name="J. Bacteriol.">
        <title>Draft Genome Sequence of the Purple Photosynthetic Bacterium Phaeospirillum molischianum DSM120, a Particularly Versatile Bacterium.</title>
        <authorList>
            <person name="Duquesne K."/>
            <person name="Prima V."/>
            <person name="Ji B."/>
            <person name="Rouy Z."/>
            <person name="Medigue C."/>
            <person name="Talla E."/>
            <person name="Sturgis J.N."/>
        </authorList>
    </citation>
    <scope>NUCLEOTIDE SEQUENCE [LARGE SCALE GENOMIC DNA]</scope>
    <source>
        <strain evidence="4">DSM120</strain>
    </source>
</reference>